<accession>A0A8D4UTS4</accession>
<keyword evidence="3 5" id="KW-0479">Metal-binding</keyword>
<evidence type="ECO:0000259" key="8">
    <source>
        <dbReference type="Pfam" id="PF02777"/>
    </source>
</evidence>
<dbReference type="InterPro" id="IPR001189">
    <property type="entry name" value="Mn/Fe_SOD"/>
</dbReference>
<dbReference type="EC" id="1.15.1.1" evidence="2 6"/>
<dbReference type="Pfam" id="PF00081">
    <property type="entry name" value="Sod_Fe_N"/>
    <property type="match status" value="1"/>
</dbReference>
<feature type="binding site" evidence="5">
    <location>
        <position position="168"/>
    </location>
    <ligand>
        <name>Mn(2+)</name>
        <dbReference type="ChEBI" id="CHEBI:29035"/>
    </ligand>
</feature>
<dbReference type="InterPro" id="IPR019831">
    <property type="entry name" value="Mn/Fe_SOD_N"/>
</dbReference>
<feature type="domain" description="Manganese/iron superoxide dismutase C-terminal" evidence="8">
    <location>
        <begin position="99"/>
        <end position="196"/>
    </location>
</feature>
<dbReference type="InterPro" id="IPR036314">
    <property type="entry name" value="SOD_C_sf"/>
</dbReference>
<evidence type="ECO:0000256" key="2">
    <source>
        <dbReference type="ARBA" id="ARBA00012682"/>
    </source>
</evidence>
<dbReference type="KEGG" id="dho:Dia5BBH33_05350"/>
<dbReference type="PANTHER" id="PTHR43595">
    <property type="entry name" value="37S RIBOSOMAL PROTEIN S26, MITOCHONDRIAL"/>
    <property type="match status" value="1"/>
</dbReference>
<dbReference type="InterPro" id="IPR036324">
    <property type="entry name" value="Mn/Fe_SOD_N_sf"/>
</dbReference>
<dbReference type="SUPFAM" id="SSF46609">
    <property type="entry name" value="Fe,Mn superoxide dismutase (SOD), N-terminal domain"/>
    <property type="match status" value="1"/>
</dbReference>
<dbReference type="AlphaFoldDB" id="A0A8D4UTS4"/>
<dbReference type="PROSITE" id="PS00088">
    <property type="entry name" value="SOD_MN"/>
    <property type="match status" value="1"/>
</dbReference>
<dbReference type="FunFam" id="1.10.287.990:FF:000001">
    <property type="entry name" value="Superoxide dismutase"/>
    <property type="match status" value="1"/>
</dbReference>
<dbReference type="PIRSF" id="PIRSF000349">
    <property type="entry name" value="SODismutase"/>
    <property type="match status" value="1"/>
</dbReference>
<evidence type="ECO:0000256" key="1">
    <source>
        <dbReference type="ARBA" id="ARBA00008714"/>
    </source>
</evidence>
<evidence type="ECO:0000313" key="9">
    <source>
        <dbReference type="EMBL" id="BBK24600.1"/>
    </source>
</evidence>
<evidence type="ECO:0000256" key="4">
    <source>
        <dbReference type="ARBA" id="ARBA00023002"/>
    </source>
</evidence>
<evidence type="ECO:0000256" key="3">
    <source>
        <dbReference type="ARBA" id="ARBA00022723"/>
    </source>
</evidence>
<gene>
    <name evidence="9" type="primary">sodA</name>
    <name evidence="9" type="ORF">Dia5BBH33_05350</name>
</gene>
<organism evidence="9 10">
    <name type="scientific">Dialister hominis</name>
    <dbReference type="NCBI Taxonomy" id="2582419"/>
    <lineage>
        <taxon>Bacteria</taxon>
        <taxon>Bacillati</taxon>
        <taxon>Bacillota</taxon>
        <taxon>Negativicutes</taxon>
        <taxon>Veillonellales</taxon>
        <taxon>Veillonellaceae</taxon>
        <taxon>Dialister</taxon>
    </lineage>
</organism>
<sequence>MAFELPALPYAYDALEPVIDADTMRFHHDKHHATYVANLNKALEAHPELFERSVEFLIAHLNHLPEDIKGAVRNNGGGTYNHTLFWEMMAPEGQTAFAGPVADKIKETFGSYEEFKKQFAAAAAGRFGSGWAWLVADGDKLEILSTANQDNPLTEGKRPLLCLDVWEHAYYLKYQNRRVDYINEWFRIINWDFVNEQYKKSQEARHCGK</sequence>
<dbReference type="GO" id="GO:0046872">
    <property type="term" value="F:metal ion binding"/>
    <property type="evidence" value="ECO:0007669"/>
    <property type="project" value="UniProtKB-KW"/>
</dbReference>
<evidence type="ECO:0000313" key="10">
    <source>
        <dbReference type="Proteomes" id="UP000320585"/>
    </source>
</evidence>
<dbReference type="InterPro" id="IPR019832">
    <property type="entry name" value="Mn/Fe_SOD_C"/>
</dbReference>
<name>A0A8D4UTS4_9FIRM</name>
<comment type="function">
    <text evidence="6">Destroys radicals which are normally produced within the cells and which are toxic to biological systems.</text>
</comment>
<dbReference type="GeneID" id="92715753"/>
<comment type="similarity">
    <text evidence="1 6">Belongs to the iron/manganese superoxide dismutase family.</text>
</comment>
<dbReference type="GO" id="GO:0005737">
    <property type="term" value="C:cytoplasm"/>
    <property type="evidence" value="ECO:0007669"/>
    <property type="project" value="TreeGrafter"/>
</dbReference>
<dbReference type="EMBL" id="AP019697">
    <property type="protein sequence ID" value="BBK24600.1"/>
    <property type="molecule type" value="Genomic_DNA"/>
</dbReference>
<feature type="binding site" evidence="5">
    <location>
        <position position="82"/>
    </location>
    <ligand>
        <name>Mn(2+)</name>
        <dbReference type="ChEBI" id="CHEBI:29035"/>
    </ligand>
</feature>
<protein>
    <recommendedName>
        <fullName evidence="2 6">Superoxide dismutase</fullName>
        <ecNumber evidence="2 6">1.15.1.1</ecNumber>
    </recommendedName>
</protein>
<dbReference type="PRINTS" id="PR01703">
    <property type="entry name" value="MNSODISMTASE"/>
</dbReference>
<dbReference type="FunFam" id="3.55.40.20:FF:000001">
    <property type="entry name" value="Superoxide dismutase"/>
    <property type="match status" value="1"/>
</dbReference>
<evidence type="ECO:0000256" key="5">
    <source>
        <dbReference type="PIRSR" id="PIRSR000349-1"/>
    </source>
</evidence>
<dbReference type="OrthoDB" id="9803125at2"/>
<evidence type="ECO:0000256" key="6">
    <source>
        <dbReference type="RuleBase" id="RU000414"/>
    </source>
</evidence>
<reference evidence="10" key="1">
    <citation type="submission" date="2019-05" db="EMBL/GenBank/DDBJ databases">
        <title>Complete genome sequencing of Dialister sp. strain 5BBH33.</title>
        <authorList>
            <person name="Sakamoto M."/>
            <person name="Murakami T."/>
            <person name="Mori H."/>
        </authorList>
    </citation>
    <scope>NUCLEOTIDE SEQUENCE [LARGE SCALE GENOMIC DNA]</scope>
    <source>
        <strain evidence="10">5BBH33</strain>
    </source>
</reference>
<dbReference type="Proteomes" id="UP000320585">
    <property type="component" value="Chromosome"/>
</dbReference>
<dbReference type="GO" id="GO:0004784">
    <property type="term" value="F:superoxide dismutase activity"/>
    <property type="evidence" value="ECO:0007669"/>
    <property type="project" value="UniProtKB-EC"/>
</dbReference>
<proteinExistence type="inferred from homology"/>
<dbReference type="Pfam" id="PF02777">
    <property type="entry name" value="Sod_Fe_C"/>
    <property type="match status" value="1"/>
</dbReference>
<dbReference type="SUPFAM" id="SSF54719">
    <property type="entry name" value="Fe,Mn superoxide dismutase (SOD), C-terminal domain"/>
    <property type="match status" value="1"/>
</dbReference>
<dbReference type="Gene3D" id="1.10.287.990">
    <property type="entry name" value="Fe,Mn superoxide dismutase (SOD) domain"/>
    <property type="match status" value="1"/>
</dbReference>
<comment type="catalytic activity">
    <reaction evidence="6">
        <text>2 superoxide + 2 H(+) = H2O2 + O2</text>
        <dbReference type="Rhea" id="RHEA:20696"/>
        <dbReference type="ChEBI" id="CHEBI:15378"/>
        <dbReference type="ChEBI" id="CHEBI:15379"/>
        <dbReference type="ChEBI" id="CHEBI:16240"/>
        <dbReference type="ChEBI" id="CHEBI:18421"/>
        <dbReference type="EC" id="1.15.1.1"/>
    </reaction>
</comment>
<dbReference type="InterPro" id="IPR019833">
    <property type="entry name" value="Mn/Fe_SOD_BS"/>
</dbReference>
<dbReference type="PANTHER" id="PTHR43595:SF2">
    <property type="entry name" value="SMALL RIBOSOMAL SUBUNIT PROTEIN MS42"/>
    <property type="match status" value="1"/>
</dbReference>
<keyword evidence="10" id="KW-1185">Reference proteome</keyword>
<feature type="binding site" evidence="5">
    <location>
        <position position="27"/>
    </location>
    <ligand>
        <name>Mn(2+)</name>
        <dbReference type="ChEBI" id="CHEBI:29035"/>
    </ligand>
</feature>
<dbReference type="RefSeq" id="WP_022382844.1">
    <property type="nucleotide sequence ID" value="NZ_AP019697.1"/>
</dbReference>
<dbReference type="Gene3D" id="3.55.40.20">
    <property type="entry name" value="Iron/manganese superoxide dismutase, C-terminal domain"/>
    <property type="match status" value="1"/>
</dbReference>
<keyword evidence="4 6" id="KW-0560">Oxidoreductase</keyword>
<feature type="domain" description="Manganese/iron superoxide dismutase N-terminal" evidence="7">
    <location>
        <begin position="3"/>
        <end position="90"/>
    </location>
</feature>
<evidence type="ECO:0000259" key="7">
    <source>
        <dbReference type="Pfam" id="PF00081"/>
    </source>
</evidence>
<feature type="binding site" evidence="5">
    <location>
        <position position="164"/>
    </location>
    <ligand>
        <name>Mn(2+)</name>
        <dbReference type="ChEBI" id="CHEBI:29035"/>
    </ligand>
</feature>